<accession>A0AAW8PYV8</accession>
<dbReference type="EMBL" id="JAUHGG010000003">
    <property type="protein sequence ID" value="MDS1821015.1"/>
    <property type="molecule type" value="Genomic_DNA"/>
</dbReference>
<dbReference type="AlphaFoldDB" id="A0AAW8PYV8"/>
<gene>
    <name evidence="1" type="ORF">QX249_10125</name>
</gene>
<comment type="caution">
    <text evidence="1">The sequence shown here is derived from an EMBL/GenBank/DDBJ whole genome shotgun (WGS) entry which is preliminary data.</text>
</comment>
<dbReference type="RefSeq" id="WP_311019811.1">
    <property type="nucleotide sequence ID" value="NZ_JAUHGG010000003.1"/>
</dbReference>
<evidence type="ECO:0000313" key="2">
    <source>
        <dbReference type="Proteomes" id="UP001253193"/>
    </source>
</evidence>
<name>A0AAW8PYV8_VIBPH</name>
<proteinExistence type="predicted"/>
<dbReference type="Proteomes" id="UP001253193">
    <property type="component" value="Unassembled WGS sequence"/>
</dbReference>
<sequence>MNDTVKTGFSLRNAASYIFRQFNEEFKLRETYRKDDPEGWLGDITLSTEDGKEKLMVVSAKISYEIGIGKGKSSHYKCIFTVKCENHKVKHGVFRTRTLTIKDNTLENKERVIKQIKAYYAELAKLLSDAEDYNNKSKVIAEKNLELVAPELEKIKSSLSGVLKNIESEIYNGDTDVSVRIFLNNGERIYTSFDGEHFSLMLLDYRRYIKAEKLIAVIDAISL</sequence>
<evidence type="ECO:0000313" key="1">
    <source>
        <dbReference type="EMBL" id="MDS1821015.1"/>
    </source>
</evidence>
<protein>
    <submittedName>
        <fullName evidence="1">Uncharacterized protein</fullName>
    </submittedName>
</protein>
<organism evidence="1 2">
    <name type="scientific">Vibrio parahaemolyticus</name>
    <dbReference type="NCBI Taxonomy" id="670"/>
    <lineage>
        <taxon>Bacteria</taxon>
        <taxon>Pseudomonadati</taxon>
        <taxon>Pseudomonadota</taxon>
        <taxon>Gammaproteobacteria</taxon>
        <taxon>Vibrionales</taxon>
        <taxon>Vibrionaceae</taxon>
        <taxon>Vibrio</taxon>
    </lineage>
</organism>
<reference evidence="1" key="1">
    <citation type="submission" date="2023-06" db="EMBL/GenBank/DDBJ databases">
        <title>Genomic Diversity of Vibrio spp. and Metagenomic Analysis of Pathogens in Florida Gulf Coastal Waters Following Hurricane Ian.</title>
        <authorList>
            <person name="Brumfield K.D."/>
        </authorList>
    </citation>
    <scope>NUCLEOTIDE SEQUENCE</scope>
    <source>
        <strain evidence="1">WBS2B-138</strain>
    </source>
</reference>